<keyword evidence="2" id="KW-1185">Reference proteome</keyword>
<reference evidence="1" key="1">
    <citation type="submission" date="2020-09" db="EMBL/GenBank/DDBJ databases">
        <title>A novel bacterium of genus Paenibacillus, isolated from South China Sea.</title>
        <authorList>
            <person name="Huang H."/>
            <person name="Mo K."/>
            <person name="Hu Y."/>
        </authorList>
    </citation>
    <scope>NUCLEOTIDE SEQUENCE</scope>
    <source>
        <strain evidence="1">IB182363</strain>
    </source>
</reference>
<organism evidence="1 2">
    <name type="scientific">Paenibacillus oceani</name>
    <dbReference type="NCBI Taxonomy" id="2772510"/>
    <lineage>
        <taxon>Bacteria</taxon>
        <taxon>Bacillati</taxon>
        <taxon>Bacillota</taxon>
        <taxon>Bacilli</taxon>
        <taxon>Bacillales</taxon>
        <taxon>Paenibacillaceae</taxon>
        <taxon>Paenibacillus</taxon>
    </lineage>
</organism>
<proteinExistence type="predicted"/>
<dbReference type="AlphaFoldDB" id="A0A927C781"/>
<protein>
    <submittedName>
        <fullName evidence="1">Uncharacterized protein</fullName>
    </submittedName>
</protein>
<name>A0A927C781_9BACL</name>
<dbReference type="RefSeq" id="WP_190927460.1">
    <property type="nucleotide sequence ID" value="NZ_JACXJA010000012.1"/>
</dbReference>
<accession>A0A927C781</accession>
<evidence type="ECO:0000313" key="1">
    <source>
        <dbReference type="EMBL" id="MBD2862485.1"/>
    </source>
</evidence>
<dbReference type="EMBL" id="JACXJA010000012">
    <property type="protein sequence ID" value="MBD2862485.1"/>
    <property type="molecule type" value="Genomic_DNA"/>
</dbReference>
<sequence length="61" mass="7232">MKKFQGKRNLTRDRLANPFLDQNIDDRYTNAKVVDMRGNFVQKKNKDGYVSILPIDPTKRY</sequence>
<gene>
    <name evidence="1" type="ORF">IDH45_10870</name>
</gene>
<comment type="caution">
    <text evidence="1">The sequence shown here is derived from an EMBL/GenBank/DDBJ whole genome shotgun (WGS) entry which is preliminary data.</text>
</comment>
<dbReference type="Proteomes" id="UP000639396">
    <property type="component" value="Unassembled WGS sequence"/>
</dbReference>
<evidence type="ECO:0000313" key="2">
    <source>
        <dbReference type="Proteomes" id="UP000639396"/>
    </source>
</evidence>